<dbReference type="AlphaFoldDB" id="A0A6B3BJQ0"/>
<protein>
    <submittedName>
        <fullName evidence="2">Acyl carrier protein</fullName>
    </submittedName>
</protein>
<dbReference type="PROSITE" id="PS50075">
    <property type="entry name" value="CARRIER"/>
    <property type="match status" value="1"/>
</dbReference>
<accession>A0A6B3BJQ0</accession>
<dbReference type="InterPro" id="IPR036736">
    <property type="entry name" value="ACP-like_sf"/>
</dbReference>
<dbReference type="InterPro" id="IPR009081">
    <property type="entry name" value="PP-bd_ACP"/>
</dbReference>
<comment type="caution">
    <text evidence="2">The sequence shown here is derived from an EMBL/GenBank/DDBJ whole genome shotgun (WGS) entry which is preliminary data.</text>
</comment>
<gene>
    <name evidence="2" type="ORF">G3I71_02700</name>
</gene>
<sequence length="96" mass="10431">MEKLIMTTSTLEDEIREFVLTAVIDDMNILLSRDGITDDSPVTVGGLDVDSLSLIELTLRLESRFGVEIPDTDIEPLATLTLGGLVTEVVRRGAKA</sequence>
<dbReference type="Gene3D" id="1.10.1200.10">
    <property type="entry name" value="ACP-like"/>
    <property type="match status" value="1"/>
</dbReference>
<evidence type="ECO:0000259" key="1">
    <source>
        <dbReference type="PROSITE" id="PS50075"/>
    </source>
</evidence>
<proteinExistence type="predicted"/>
<organism evidence="2">
    <name type="scientific">Streptomyces sp. SID12501</name>
    <dbReference type="NCBI Taxonomy" id="2706042"/>
    <lineage>
        <taxon>Bacteria</taxon>
        <taxon>Bacillati</taxon>
        <taxon>Actinomycetota</taxon>
        <taxon>Actinomycetes</taxon>
        <taxon>Kitasatosporales</taxon>
        <taxon>Streptomycetaceae</taxon>
        <taxon>Streptomyces</taxon>
    </lineage>
</organism>
<dbReference type="EMBL" id="JAAGLU010000002">
    <property type="protein sequence ID" value="NEC84795.1"/>
    <property type="molecule type" value="Genomic_DNA"/>
</dbReference>
<evidence type="ECO:0000313" key="2">
    <source>
        <dbReference type="EMBL" id="NEC84795.1"/>
    </source>
</evidence>
<name>A0A6B3BJQ0_9ACTN</name>
<feature type="domain" description="Carrier" evidence="1">
    <location>
        <begin position="13"/>
        <end position="93"/>
    </location>
</feature>
<dbReference type="Pfam" id="PF00550">
    <property type="entry name" value="PP-binding"/>
    <property type="match status" value="1"/>
</dbReference>
<reference evidence="2" key="1">
    <citation type="submission" date="2020-01" db="EMBL/GenBank/DDBJ databases">
        <title>Insect and environment-associated Actinomycetes.</title>
        <authorList>
            <person name="Currrie C."/>
            <person name="Chevrette M."/>
            <person name="Carlson C."/>
            <person name="Stubbendieck R."/>
            <person name="Wendt-Pienkowski E."/>
        </authorList>
    </citation>
    <scope>NUCLEOTIDE SEQUENCE</scope>
    <source>
        <strain evidence="2">SID12501</strain>
    </source>
</reference>
<dbReference type="SUPFAM" id="SSF47336">
    <property type="entry name" value="ACP-like"/>
    <property type="match status" value="1"/>
</dbReference>